<keyword evidence="1" id="KW-0812">Transmembrane</keyword>
<keyword evidence="1" id="KW-0472">Membrane</keyword>
<keyword evidence="1" id="KW-1133">Transmembrane helix</keyword>
<proteinExistence type="predicted"/>
<accession>A0A0G8EZ31</accession>
<gene>
    <name evidence="2" type="ORF">B4077_3582</name>
</gene>
<organism evidence="2 3">
    <name type="scientific">Bacillus cereus</name>
    <dbReference type="NCBI Taxonomy" id="1396"/>
    <lineage>
        <taxon>Bacteria</taxon>
        <taxon>Bacillati</taxon>
        <taxon>Bacillota</taxon>
        <taxon>Bacilli</taxon>
        <taxon>Bacillales</taxon>
        <taxon>Bacillaceae</taxon>
        <taxon>Bacillus</taxon>
        <taxon>Bacillus cereus group</taxon>
    </lineage>
</organism>
<protein>
    <submittedName>
        <fullName evidence="2">Uncharacterized protein</fullName>
    </submittedName>
</protein>
<feature type="transmembrane region" description="Helical" evidence="1">
    <location>
        <begin position="12"/>
        <end position="32"/>
    </location>
</feature>
<feature type="transmembrane region" description="Helical" evidence="1">
    <location>
        <begin position="44"/>
        <end position="71"/>
    </location>
</feature>
<dbReference type="EMBL" id="LCYI01000022">
    <property type="protein sequence ID" value="KLA29521.1"/>
    <property type="molecule type" value="Genomic_DNA"/>
</dbReference>
<evidence type="ECO:0000256" key="1">
    <source>
        <dbReference type="SAM" id="Phobius"/>
    </source>
</evidence>
<dbReference type="Proteomes" id="UP000035214">
    <property type="component" value="Unassembled WGS sequence"/>
</dbReference>
<sequence length="188" mass="21991">MDLTNIFQTLNITYYVAAGLLLLKTCTILRASSIEKLFYNQEKILLIQILHIIIFTVFITPITVLYFYIFSDRSLNISDINEIIGFIIVSLLVSTILVLEIYIPYLSDPLGKDAFYIKQDDDSKIYLIKSLNKLEILGYSHPRLKKIDKNNPSNNYTRILKKEDVKNTVIFRERYKDSLLDKIKNWIN</sequence>
<reference evidence="2 3" key="1">
    <citation type="submission" date="2015-04" db="EMBL/GenBank/DDBJ databases">
        <title>Draft Genome Sequences of Eight Spore-Forming Food Isolates of Bacillus cereus Genome sequencing.</title>
        <authorList>
            <person name="Krawcyk A.O."/>
            <person name="de Jong A."/>
            <person name="Eijlander R.T."/>
            <person name="Berendsen E.M."/>
            <person name="Holsappel S."/>
            <person name="Wells-Bennik M."/>
            <person name="Kuipers O.P."/>
        </authorList>
    </citation>
    <scope>NUCLEOTIDE SEQUENCE [LARGE SCALE GENOMIC DNA]</scope>
    <source>
        <strain evidence="2 3">B4077</strain>
    </source>
</reference>
<dbReference type="RefSeq" id="WP_046955376.1">
    <property type="nucleotide sequence ID" value="NZ_LCYI01000022.1"/>
</dbReference>
<dbReference type="AlphaFoldDB" id="A0A0G8EZ31"/>
<evidence type="ECO:0000313" key="3">
    <source>
        <dbReference type="Proteomes" id="UP000035214"/>
    </source>
</evidence>
<evidence type="ECO:0000313" key="2">
    <source>
        <dbReference type="EMBL" id="KLA29521.1"/>
    </source>
</evidence>
<name>A0A0G8EZ31_BACCE</name>
<comment type="caution">
    <text evidence="2">The sequence shown here is derived from an EMBL/GenBank/DDBJ whole genome shotgun (WGS) entry which is preliminary data.</text>
</comment>
<dbReference type="PATRIC" id="fig|1396.428.peg.4682"/>
<feature type="transmembrane region" description="Helical" evidence="1">
    <location>
        <begin position="83"/>
        <end position="103"/>
    </location>
</feature>